<protein>
    <submittedName>
        <fullName evidence="1">Uncharacterized protein</fullName>
    </submittedName>
</protein>
<evidence type="ECO:0000313" key="2">
    <source>
        <dbReference type="Proteomes" id="UP000475862"/>
    </source>
</evidence>
<comment type="caution">
    <text evidence="1">The sequence shown here is derived from an EMBL/GenBank/DDBJ whole genome shotgun (WGS) entry which is preliminary data.</text>
</comment>
<proteinExistence type="predicted"/>
<name>A0A6G0T2N7_APHGL</name>
<keyword evidence="2" id="KW-1185">Reference proteome</keyword>
<sequence>MTKYRSITFLVKYSYLVHFTTKIIRKLQEILLTSAVLIKYIILSTFYEKVLEFLEIHSKIKFIHTYILGRLCSITLNTSSNITDDCWALTAIAFTTGTRCSSKLCIYKGGTSGVNEAADNKSKSGTKAVHVALDIDSAVLLVSKGSSTRSDWNITVCSSFVPQLSSKSFIKRRASRNNAIFCDDISTITPSSTMRHLVLASSSKSPFSAIKLAPLVQLIIQKIIQLLCLDLLFMVGLSFFNERDSRLVGIILSDDPSKSVKSPPGLIPSLNITCLGTSDFTRPKNQRALKLQHFEQRT</sequence>
<reference evidence="1 2" key="1">
    <citation type="submission" date="2019-08" db="EMBL/GenBank/DDBJ databases">
        <title>The genome of the soybean aphid Biotype 1, its phylome, world population structure and adaptation to the North American continent.</title>
        <authorList>
            <person name="Giordano R."/>
            <person name="Donthu R.K."/>
            <person name="Hernandez A.G."/>
            <person name="Wright C.L."/>
            <person name="Zimin A.V."/>
        </authorList>
    </citation>
    <scope>NUCLEOTIDE SEQUENCE [LARGE SCALE GENOMIC DNA]</scope>
    <source>
        <tissue evidence="1">Whole aphids</tissue>
    </source>
</reference>
<gene>
    <name evidence="1" type="ORF">AGLY_014718</name>
</gene>
<organism evidence="1 2">
    <name type="scientific">Aphis glycines</name>
    <name type="common">Soybean aphid</name>
    <dbReference type="NCBI Taxonomy" id="307491"/>
    <lineage>
        <taxon>Eukaryota</taxon>
        <taxon>Metazoa</taxon>
        <taxon>Ecdysozoa</taxon>
        <taxon>Arthropoda</taxon>
        <taxon>Hexapoda</taxon>
        <taxon>Insecta</taxon>
        <taxon>Pterygota</taxon>
        <taxon>Neoptera</taxon>
        <taxon>Paraneoptera</taxon>
        <taxon>Hemiptera</taxon>
        <taxon>Sternorrhyncha</taxon>
        <taxon>Aphidomorpha</taxon>
        <taxon>Aphidoidea</taxon>
        <taxon>Aphididae</taxon>
        <taxon>Aphidini</taxon>
        <taxon>Aphis</taxon>
        <taxon>Aphis</taxon>
    </lineage>
</organism>
<dbReference type="AlphaFoldDB" id="A0A6G0T2N7"/>
<dbReference type="EMBL" id="VYZN01000065">
    <property type="protein sequence ID" value="KAE9524668.1"/>
    <property type="molecule type" value="Genomic_DNA"/>
</dbReference>
<dbReference type="Proteomes" id="UP000475862">
    <property type="component" value="Unassembled WGS sequence"/>
</dbReference>
<evidence type="ECO:0000313" key="1">
    <source>
        <dbReference type="EMBL" id="KAE9524668.1"/>
    </source>
</evidence>
<accession>A0A6G0T2N7</accession>